<dbReference type="InterPro" id="IPR028098">
    <property type="entry name" value="Glyco_trans_4-like_N"/>
</dbReference>
<dbReference type="InterPro" id="IPR001296">
    <property type="entry name" value="Glyco_trans_1"/>
</dbReference>
<evidence type="ECO:0000313" key="4">
    <source>
        <dbReference type="Proteomes" id="UP001500027"/>
    </source>
</evidence>
<dbReference type="EMBL" id="BAABAV010000001">
    <property type="protein sequence ID" value="GAA4267990.1"/>
    <property type="molecule type" value="Genomic_DNA"/>
</dbReference>
<protein>
    <recommendedName>
        <fullName evidence="5">Glycosyltransferase</fullName>
    </recommendedName>
</protein>
<dbReference type="Proteomes" id="UP001500027">
    <property type="component" value="Unassembled WGS sequence"/>
</dbReference>
<dbReference type="Pfam" id="PF00534">
    <property type="entry name" value="Glycos_transf_1"/>
    <property type="match status" value="1"/>
</dbReference>
<sequence length="369" mass="42354">MIQKKIKILFTITNFDTAGSGKVVYDLVKNLDRRFFEPEICCYHNKGAFFKEIEKMNVKIHLFPFAINYRPFYTFPFRLIKIIRFFKKEKFDLIHSWHWSSDFSEPLAAKLARTPWVHTKKSMGWGNKAWKWRTVLSSRIIIVNTDMKSFYSEKTIEKVKEIPFGVDTNYYAPQNKPDLAFLNEHNIKANDFVVVSVVNLIPVKGIEVLIKAIIELNRPNIKLFIVGSEQGDYAKSLKKMAGDFSSIQFLGKKADVRPYHAVAHVFVIPTLELGEGLPLAPLEAMASGKIVIGSNVSGVKDILNPFPHCMFEPNNVESLKDCILNILDMSEEAHVQLSQDMRARVEATYSMENFIQSYTALYKHIISKC</sequence>
<proteinExistence type="predicted"/>
<keyword evidence="4" id="KW-1185">Reference proteome</keyword>
<evidence type="ECO:0000313" key="3">
    <source>
        <dbReference type="EMBL" id="GAA4267990.1"/>
    </source>
</evidence>
<feature type="domain" description="Glycosyltransferase subfamily 4-like N-terminal" evidence="2">
    <location>
        <begin position="19"/>
        <end position="169"/>
    </location>
</feature>
<evidence type="ECO:0000259" key="1">
    <source>
        <dbReference type="Pfam" id="PF00534"/>
    </source>
</evidence>
<gene>
    <name evidence="3" type="ORF">GCM10022257_00910</name>
</gene>
<evidence type="ECO:0008006" key="5">
    <source>
        <dbReference type="Google" id="ProtNLM"/>
    </source>
</evidence>
<name>A0ABP8E6X3_9FLAO</name>
<dbReference type="RefSeq" id="WP_246046814.1">
    <property type="nucleotide sequence ID" value="NZ_BAABAV010000001.1"/>
</dbReference>
<dbReference type="PANTHER" id="PTHR12526:SF630">
    <property type="entry name" value="GLYCOSYLTRANSFERASE"/>
    <property type="match status" value="1"/>
</dbReference>
<dbReference type="CDD" id="cd03801">
    <property type="entry name" value="GT4_PimA-like"/>
    <property type="match status" value="1"/>
</dbReference>
<dbReference type="Pfam" id="PF13439">
    <property type="entry name" value="Glyco_transf_4"/>
    <property type="match status" value="1"/>
</dbReference>
<accession>A0ABP8E6X3</accession>
<dbReference type="SUPFAM" id="SSF53756">
    <property type="entry name" value="UDP-Glycosyltransferase/glycogen phosphorylase"/>
    <property type="match status" value="1"/>
</dbReference>
<dbReference type="PANTHER" id="PTHR12526">
    <property type="entry name" value="GLYCOSYLTRANSFERASE"/>
    <property type="match status" value="1"/>
</dbReference>
<dbReference type="Gene3D" id="3.40.50.2000">
    <property type="entry name" value="Glycogen Phosphorylase B"/>
    <property type="match status" value="2"/>
</dbReference>
<comment type="caution">
    <text evidence="3">The sequence shown here is derived from an EMBL/GenBank/DDBJ whole genome shotgun (WGS) entry which is preliminary data.</text>
</comment>
<feature type="domain" description="Glycosyl transferase family 1" evidence="1">
    <location>
        <begin position="183"/>
        <end position="334"/>
    </location>
</feature>
<reference evidence="4" key="1">
    <citation type="journal article" date="2019" name="Int. J. Syst. Evol. Microbiol.">
        <title>The Global Catalogue of Microorganisms (GCM) 10K type strain sequencing project: providing services to taxonomists for standard genome sequencing and annotation.</title>
        <authorList>
            <consortium name="The Broad Institute Genomics Platform"/>
            <consortium name="The Broad Institute Genome Sequencing Center for Infectious Disease"/>
            <person name="Wu L."/>
            <person name="Ma J."/>
        </authorList>
    </citation>
    <scope>NUCLEOTIDE SEQUENCE [LARGE SCALE GENOMIC DNA]</scope>
    <source>
        <strain evidence="4">JCM 17452</strain>
    </source>
</reference>
<evidence type="ECO:0000259" key="2">
    <source>
        <dbReference type="Pfam" id="PF13439"/>
    </source>
</evidence>
<organism evidence="3 4">
    <name type="scientific">Hyunsoonleella aestuarii</name>
    <dbReference type="NCBI Taxonomy" id="912802"/>
    <lineage>
        <taxon>Bacteria</taxon>
        <taxon>Pseudomonadati</taxon>
        <taxon>Bacteroidota</taxon>
        <taxon>Flavobacteriia</taxon>
        <taxon>Flavobacteriales</taxon>
        <taxon>Flavobacteriaceae</taxon>
    </lineage>
</organism>